<accession>A0A4U5LQ22</accession>
<evidence type="ECO:0000313" key="4">
    <source>
        <dbReference type="Proteomes" id="UP000298663"/>
    </source>
</evidence>
<reference evidence="2" key="3">
    <citation type="journal article" date="2019" name="G3 (Bethesda)">
        <title>Hybrid Assembly of the Genome of the Entomopathogenic Nematode Steinernema carpocapsae Identifies the X-Chromosome.</title>
        <authorList>
            <person name="Serra L."/>
            <person name="Macchietto M."/>
            <person name="Macias-Munoz A."/>
            <person name="McGill C.J."/>
            <person name="Rodriguez I.M."/>
            <person name="Rodriguez B."/>
            <person name="Murad R."/>
            <person name="Mortazavi A."/>
        </authorList>
    </citation>
    <scope>NUCLEOTIDE SEQUENCE</scope>
    <source>
        <strain evidence="2">ALL</strain>
    </source>
</reference>
<evidence type="ECO:0000256" key="1">
    <source>
        <dbReference type="SAM" id="MobiDB-lite"/>
    </source>
</evidence>
<organism evidence="2 4">
    <name type="scientific">Steinernema carpocapsae</name>
    <name type="common">Entomopathogenic nematode</name>
    <dbReference type="NCBI Taxonomy" id="34508"/>
    <lineage>
        <taxon>Eukaryota</taxon>
        <taxon>Metazoa</taxon>
        <taxon>Ecdysozoa</taxon>
        <taxon>Nematoda</taxon>
        <taxon>Chromadorea</taxon>
        <taxon>Rhabditida</taxon>
        <taxon>Tylenchina</taxon>
        <taxon>Panagrolaimomorpha</taxon>
        <taxon>Strongyloidoidea</taxon>
        <taxon>Steinernematidae</taxon>
        <taxon>Steinernema</taxon>
    </lineage>
</organism>
<dbReference type="AlphaFoldDB" id="A0A4U5LQ22"/>
<evidence type="ECO:0000313" key="2">
    <source>
        <dbReference type="EMBL" id="TKR58057.1"/>
    </source>
</evidence>
<protein>
    <submittedName>
        <fullName evidence="2">Uncharacterized protein</fullName>
    </submittedName>
</protein>
<proteinExistence type="predicted"/>
<dbReference type="EMBL" id="AZBU02000014">
    <property type="protein sequence ID" value="TKR58057.1"/>
    <property type="molecule type" value="Genomic_DNA"/>
</dbReference>
<reference evidence="2" key="1">
    <citation type="submission" date="2013-11" db="EMBL/GenBank/DDBJ databases">
        <authorList>
            <person name="Sternberg P."/>
            <person name="Dillman A."/>
            <person name="Macchietto M."/>
        </authorList>
    </citation>
    <scope>NUCLEOTIDE SEQUENCE</scope>
    <source>
        <strain evidence="2">ALL</strain>
    </source>
</reference>
<feature type="compositionally biased region" description="Low complexity" evidence="1">
    <location>
        <begin position="221"/>
        <end position="239"/>
    </location>
</feature>
<feature type="region of interest" description="Disordered" evidence="1">
    <location>
        <begin position="208"/>
        <end position="249"/>
    </location>
</feature>
<reference evidence="2 4" key="2">
    <citation type="journal article" date="2015" name="Genome Biol.">
        <title>Comparative genomics of Steinernema reveals deeply conserved gene regulatory networks.</title>
        <authorList>
            <person name="Dillman A.R."/>
            <person name="Macchietto M."/>
            <person name="Porter C.F."/>
            <person name="Rogers A."/>
            <person name="Williams B."/>
            <person name="Antoshechkin I."/>
            <person name="Lee M.M."/>
            <person name="Goodwin Z."/>
            <person name="Lu X."/>
            <person name="Lewis E.E."/>
            <person name="Goodrich-Blair H."/>
            <person name="Stock S.P."/>
            <person name="Adams B.J."/>
            <person name="Sternberg P.W."/>
            <person name="Mortazavi A."/>
        </authorList>
    </citation>
    <scope>NUCLEOTIDE SEQUENCE [LARGE SCALE GENOMIC DNA]</scope>
    <source>
        <strain evidence="2 4">ALL</strain>
    </source>
</reference>
<gene>
    <name evidence="2" type="ORF">L596_030681</name>
    <name evidence="3" type="ORF">L596_030688</name>
</gene>
<name>A0A4U5LQ22_STECR</name>
<sequence length="318" mass="35867">MLQKIADDHKSHEDDLFENRIKVFSERLPKSGLDLEATLTLTFLACCWDTKKPFKVLQDLDEELAKLLPGRCSCSRNLKNSEAIADLEQYSRGIKVAMDKMRNHNEALEALVDQMDSGDFRRSRSSTHVRNLLDAVSPPSPESQSQEFREISFDEALFSEDVFNVSPSQAETFRPSLDVEDNVNIEEEQKPEESLNAVAVTGAIVQEGKPSNRKRARADDALQAPQAKAPARAADAAQADGEENLPVPDNYVKIPSRDLEVDSEYMVANLTNKKKRGYVLMVYKGRSTNSRHEFQLLETLKSRMLRLSEISICKKVSY</sequence>
<dbReference type="EMBL" id="AZBU02000014">
    <property type="protein sequence ID" value="TKR58065.1"/>
    <property type="molecule type" value="Genomic_DNA"/>
</dbReference>
<dbReference type="Proteomes" id="UP000298663">
    <property type="component" value="Unassembled WGS sequence"/>
</dbReference>
<comment type="caution">
    <text evidence="2">The sequence shown here is derived from an EMBL/GenBank/DDBJ whole genome shotgun (WGS) entry which is preliminary data.</text>
</comment>
<evidence type="ECO:0000313" key="3">
    <source>
        <dbReference type="EMBL" id="TKR58065.1"/>
    </source>
</evidence>
<keyword evidence="4" id="KW-1185">Reference proteome</keyword>